<name>A0A1I8PN98_STOCA</name>
<proteinExistence type="predicted"/>
<dbReference type="Pfam" id="PF11901">
    <property type="entry name" value="DM9"/>
    <property type="match status" value="2"/>
</dbReference>
<dbReference type="Proteomes" id="UP000095300">
    <property type="component" value="Unassembled WGS sequence"/>
</dbReference>
<dbReference type="AlphaFoldDB" id="A0A1I8PN98"/>
<evidence type="ECO:0000313" key="1">
    <source>
        <dbReference type="EnsemblMetazoa" id="SCAU009657-PB"/>
    </source>
</evidence>
<sequence>MMGSCQPGHIVYNNQTTWVHSSPGCPLPPMAVIGGHDCDGAPMYVGRAFHEGDNLPAKVVPSKGHAYVAYGGIEHCKQHYEILVGQGYGWQPCYNGAVPPNAVRSGTTRTGEPLYVGRGHHAGSLCVGKIHPSHGCLYIPFGGQEVRLNTYEVLVFEHVNNWVASTPNYTPPGAVVAGHDTDRAVIYVARAMHEGELLPAKFIPSKGCCYVCYGGYEINKRNFEVLCGPGYAWVKTHHHVIPPNAVSTGRSRNGEPLFVGRGHHHGSHTPGLVSVTQRCLFIPYGGREIRLSDYEVLIKQ</sequence>
<dbReference type="OrthoDB" id="1925699at2759"/>
<gene>
    <name evidence="1" type="primary">106081506</name>
</gene>
<reference evidence="1" key="1">
    <citation type="submission" date="2020-05" db="UniProtKB">
        <authorList>
            <consortium name="EnsemblMetazoa"/>
        </authorList>
    </citation>
    <scope>IDENTIFICATION</scope>
    <source>
        <strain evidence="1">USDA</strain>
    </source>
</reference>
<dbReference type="KEGG" id="scac:106081506"/>
<protein>
    <submittedName>
        <fullName evidence="1">Uncharacterized protein</fullName>
    </submittedName>
</protein>
<dbReference type="SMART" id="SM00696">
    <property type="entry name" value="DM9"/>
    <property type="match status" value="4"/>
</dbReference>
<dbReference type="PANTHER" id="PTHR31649">
    <property type="entry name" value="AGAP009604-PA"/>
    <property type="match status" value="1"/>
</dbReference>
<dbReference type="PANTHER" id="PTHR31649:SF10">
    <property type="entry name" value="IP19903P-RELATED"/>
    <property type="match status" value="1"/>
</dbReference>
<accession>A0A1I8PN98</accession>
<dbReference type="EnsemblMetazoa" id="SCAU009657-RB">
    <property type="protein sequence ID" value="SCAU009657-PB"/>
    <property type="gene ID" value="SCAU009657"/>
</dbReference>
<dbReference type="VEuPathDB" id="VectorBase:SCAU009657"/>
<dbReference type="STRING" id="35570.A0A1I8PN98"/>
<dbReference type="InterPro" id="IPR006616">
    <property type="entry name" value="DM9_repeat"/>
</dbReference>
<evidence type="ECO:0000313" key="2">
    <source>
        <dbReference type="Proteomes" id="UP000095300"/>
    </source>
</evidence>
<organism evidence="1 2">
    <name type="scientific">Stomoxys calcitrans</name>
    <name type="common">Stable fly</name>
    <name type="synonym">Conops calcitrans</name>
    <dbReference type="NCBI Taxonomy" id="35570"/>
    <lineage>
        <taxon>Eukaryota</taxon>
        <taxon>Metazoa</taxon>
        <taxon>Ecdysozoa</taxon>
        <taxon>Arthropoda</taxon>
        <taxon>Hexapoda</taxon>
        <taxon>Insecta</taxon>
        <taxon>Pterygota</taxon>
        <taxon>Neoptera</taxon>
        <taxon>Endopterygota</taxon>
        <taxon>Diptera</taxon>
        <taxon>Brachycera</taxon>
        <taxon>Muscomorpha</taxon>
        <taxon>Muscoidea</taxon>
        <taxon>Muscidae</taxon>
        <taxon>Stomoxys</taxon>
    </lineage>
</organism>
<keyword evidence="2" id="KW-1185">Reference proteome</keyword>